<sequence>MFNKYKILAIAVVFAAFVVFNWFYVQSPQESAIQEIFNTDLSFLKLPESLKITIAAKNLDNPRVMVFDSKNRMLVSETKAGRVSVLEDKDKNGYFESGHILIENLRLPHGLDFYPSTDSRQVSSGKTTYLYVAETQQIVKYAYDANTGKLIDGVGKNITNLPADGQHFTRTISFGPNFRKIPLLPGKKGNNTLVDIKLYISVGSSCDVCVEDTTWKRAAILESDPEGSYTAEFAGGLRNSVFFTFHPKTKEIWASEMGRDNLGDSLPPDEINIIKVAGSEDKFGAKRFGWPFCYGNRIKDKIFNPEKIKRIDLSADCAKTEPPIIEIPAHSAPLGLTFIPTDKGWPKEWAGDLLVAFHGSWNRSIAVGYKIVRYDLDANGKVLSQKPEDFISGWLGDNGKISGRPVDLKFGPDGALYVSDDSAGIIYRVTLK</sequence>
<comment type="caution">
    <text evidence="3">The sequence shown here is derived from an EMBL/GenBank/DDBJ whole genome shotgun (WGS) entry which is preliminary data.</text>
</comment>
<proteinExistence type="predicted"/>
<dbReference type="Proteomes" id="UP000176893">
    <property type="component" value="Unassembled WGS sequence"/>
</dbReference>
<dbReference type="Pfam" id="PF22807">
    <property type="entry name" value="TrAA12"/>
    <property type="match status" value="1"/>
</dbReference>
<accession>A0A1F8EEE9</accession>
<evidence type="ECO:0000256" key="1">
    <source>
        <dbReference type="SAM" id="Phobius"/>
    </source>
</evidence>
<reference evidence="3 4" key="1">
    <citation type="journal article" date="2016" name="Nat. Commun.">
        <title>Thousands of microbial genomes shed light on interconnected biogeochemical processes in an aquifer system.</title>
        <authorList>
            <person name="Anantharaman K."/>
            <person name="Brown C.T."/>
            <person name="Hug L.A."/>
            <person name="Sharon I."/>
            <person name="Castelle C.J."/>
            <person name="Probst A.J."/>
            <person name="Thomas B.C."/>
            <person name="Singh A."/>
            <person name="Wilkins M.J."/>
            <person name="Karaoz U."/>
            <person name="Brodie E.L."/>
            <person name="Williams K.H."/>
            <person name="Hubbard S.S."/>
            <person name="Banfield J.F."/>
        </authorList>
    </citation>
    <scope>NUCLEOTIDE SEQUENCE [LARGE SCALE GENOMIC DNA]</scope>
</reference>
<keyword evidence="1" id="KW-0812">Transmembrane</keyword>
<dbReference type="AlphaFoldDB" id="A0A1F8EEE9"/>
<feature type="transmembrane region" description="Helical" evidence="1">
    <location>
        <begin position="7"/>
        <end position="25"/>
    </location>
</feature>
<protein>
    <recommendedName>
        <fullName evidence="2">Pyrroloquinoline quinone-dependent pyranose dehydrogenase beta-propeller domain-containing protein</fullName>
    </recommendedName>
</protein>
<evidence type="ECO:0000259" key="2">
    <source>
        <dbReference type="Pfam" id="PF22807"/>
    </source>
</evidence>
<dbReference type="InterPro" id="IPR011042">
    <property type="entry name" value="6-blade_b-propeller_TolB-like"/>
</dbReference>
<feature type="domain" description="Pyrroloquinoline quinone-dependent pyranose dehydrogenase beta-propeller" evidence="2">
    <location>
        <begin position="48"/>
        <end position="430"/>
    </location>
</feature>
<dbReference type="SUPFAM" id="SSF50952">
    <property type="entry name" value="Soluble quinoprotein glucose dehydrogenase"/>
    <property type="match status" value="1"/>
</dbReference>
<gene>
    <name evidence="3" type="ORF">A2649_01275</name>
</gene>
<name>A0A1F8EEE9_9BACT</name>
<dbReference type="PANTHER" id="PTHR19328:SF53">
    <property type="entry name" value="MEMBRANE PROTEIN"/>
    <property type="match status" value="1"/>
</dbReference>
<dbReference type="PANTHER" id="PTHR19328">
    <property type="entry name" value="HEDGEHOG-INTERACTING PROTEIN"/>
    <property type="match status" value="1"/>
</dbReference>
<dbReference type="EMBL" id="MGJB01000006">
    <property type="protein sequence ID" value="OGM98977.1"/>
    <property type="molecule type" value="Genomic_DNA"/>
</dbReference>
<dbReference type="InterPro" id="IPR011041">
    <property type="entry name" value="Quinoprot_gluc/sorb_DH_b-prop"/>
</dbReference>
<evidence type="ECO:0000313" key="4">
    <source>
        <dbReference type="Proteomes" id="UP000176893"/>
    </source>
</evidence>
<organism evidence="3 4">
    <name type="scientific">Candidatus Yanofskybacteria bacterium RIFCSPHIGHO2_01_FULL_41_26</name>
    <dbReference type="NCBI Taxonomy" id="1802661"/>
    <lineage>
        <taxon>Bacteria</taxon>
        <taxon>Candidatus Yanofskyibacteriota</taxon>
    </lineage>
</organism>
<dbReference type="STRING" id="1802661.A2649_01275"/>
<dbReference type="InterPro" id="IPR054539">
    <property type="entry name" value="Beta-prop_PDH"/>
</dbReference>
<dbReference type="Gene3D" id="2.120.10.30">
    <property type="entry name" value="TolB, C-terminal domain"/>
    <property type="match status" value="1"/>
</dbReference>
<keyword evidence="1" id="KW-1133">Transmembrane helix</keyword>
<keyword evidence="1" id="KW-0472">Membrane</keyword>
<evidence type="ECO:0000313" key="3">
    <source>
        <dbReference type="EMBL" id="OGM98977.1"/>
    </source>
</evidence>